<sequence length="553" mass="59703">MRLLDEAGIPVPTTLPQVLRETVTSRGDHEAYVGPGERHAWSALAADSRRIAKSLYAAGIKKGDHVGLMLGNSGGWIAAFFACASIGAVTVPVNTRFKAEELLFCLQQSNVKLLIYADSFLGIDFTGLLRQVEPAIDGQLPGTVLPALAYVVTVGDAGVPAGTVSYDAFLSAGGKISDEEIELVMARVVPDDVLLIQYTSGTTSFPKGVMLTHANMLGDAASVARRMGVCADDRYFSIRPFFHVAGSTLSVLVSLVSGCCLLSMPKFDVAEALRVLETERCTLTSGNDTIFLMLMGHEDFDPARLHLTGGWAAAGPEVMQKIRDVMNVPFVCNAYGQSEASPNVLISDKADDFALRRDGFMWPHPGVDVRIADAETGAVLAPGTGQGEIQVRGWNVMRGYYNMPYATAKAFTADGWLRTGDLGEQRADGRMRMVGRLKDMYRVGGENVAPAEVEEVLHAHPAVRQAQVIGVPDARLGEVTGAFILLKPGQQATNDELVAWCKARCANFKVPRYIAQVDTFEHIGMTGSSKVQKNKLREHAIKLWDIRSDTVAS</sequence>
<dbReference type="Gene3D" id="3.40.50.12780">
    <property type="entry name" value="N-terminal domain of ligase-like"/>
    <property type="match status" value="1"/>
</dbReference>
<evidence type="ECO:0000259" key="2">
    <source>
        <dbReference type="Pfam" id="PF13193"/>
    </source>
</evidence>
<dbReference type="InterPro" id="IPR000873">
    <property type="entry name" value="AMP-dep_synth/lig_dom"/>
</dbReference>
<comment type="caution">
    <text evidence="3">The sequence shown here is derived from an EMBL/GenBank/DDBJ whole genome shotgun (WGS) entry which is preliminary data.</text>
</comment>
<dbReference type="AlphaFoldDB" id="A0A261USR4"/>
<dbReference type="InterPro" id="IPR045851">
    <property type="entry name" value="AMP-bd_C_sf"/>
</dbReference>
<reference evidence="3 4" key="1">
    <citation type="submission" date="2017-05" db="EMBL/GenBank/DDBJ databases">
        <title>Complete and WGS of Bordetella genogroups.</title>
        <authorList>
            <person name="Spilker T."/>
            <person name="LiPuma J."/>
        </authorList>
    </citation>
    <scope>NUCLEOTIDE SEQUENCE [LARGE SCALE GENOMIC DNA]</scope>
    <source>
        <strain evidence="3 4">AU9919</strain>
    </source>
</reference>
<dbReference type="Gene3D" id="3.30.300.30">
    <property type="match status" value="1"/>
</dbReference>
<dbReference type="InterPro" id="IPR020845">
    <property type="entry name" value="AMP-binding_CS"/>
</dbReference>
<keyword evidence="4" id="KW-1185">Reference proteome</keyword>
<dbReference type="RefSeq" id="WP_094837307.1">
    <property type="nucleotide sequence ID" value="NZ_NEVQ01000003.1"/>
</dbReference>
<evidence type="ECO:0000259" key="1">
    <source>
        <dbReference type="Pfam" id="PF00501"/>
    </source>
</evidence>
<dbReference type="GO" id="GO:0016878">
    <property type="term" value="F:acid-thiol ligase activity"/>
    <property type="evidence" value="ECO:0007669"/>
    <property type="project" value="UniProtKB-ARBA"/>
</dbReference>
<gene>
    <name evidence="3" type="ORF">CAL20_03585</name>
</gene>
<dbReference type="Proteomes" id="UP000216885">
    <property type="component" value="Unassembled WGS sequence"/>
</dbReference>
<protein>
    <submittedName>
        <fullName evidence="3">Fatty-acid--CoA ligase</fullName>
    </submittedName>
</protein>
<keyword evidence="3" id="KW-0436">Ligase</keyword>
<proteinExistence type="predicted"/>
<feature type="domain" description="AMP-dependent synthetase/ligase" evidence="1">
    <location>
        <begin position="20"/>
        <end position="401"/>
    </location>
</feature>
<dbReference type="Pfam" id="PF00501">
    <property type="entry name" value="AMP-binding"/>
    <property type="match status" value="1"/>
</dbReference>
<dbReference type="SUPFAM" id="SSF56801">
    <property type="entry name" value="Acetyl-CoA synthetase-like"/>
    <property type="match status" value="1"/>
</dbReference>
<dbReference type="PANTHER" id="PTHR43767">
    <property type="entry name" value="LONG-CHAIN-FATTY-ACID--COA LIGASE"/>
    <property type="match status" value="1"/>
</dbReference>
<dbReference type="PROSITE" id="PS00455">
    <property type="entry name" value="AMP_BINDING"/>
    <property type="match status" value="1"/>
</dbReference>
<feature type="domain" description="AMP-binding enzyme C-terminal" evidence="2">
    <location>
        <begin position="452"/>
        <end position="522"/>
    </location>
</feature>
<dbReference type="Pfam" id="PF13193">
    <property type="entry name" value="AMP-binding_C"/>
    <property type="match status" value="1"/>
</dbReference>
<dbReference type="InterPro" id="IPR050237">
    <property type="entry name" value="ATP-dep_AMP-bd_enzyme"/>
</dbReference>
<evidence type="ECO:0000313" key="4">
    <source>
        <dbReference type="Proteomes" id="UP000216885"/>
    </source>
</evidence>
<name>A0A261USR4_9BORD</name>
<dbReference type="PANTHER" id="PTHR43767:SF1">
    <property type="entry name" value="NONRIBOSOMAL PEPTIDE SYNTHASE PES1 (EUROFUNG)-RELATED"/>
    <property type="match status" value="1"/>
</dbReference>
<organism evidence="3 4">
    <name type="scientific">Bordetella genomosp. 4</name>
    <dbReference type="NCBI Taxonomy" id="463044"/>
    <lineage>
        <taxon>Bacteria</taxon>
        <taxon>Pseudomonadati</taxon>
        <taxon>Pseudomonadota</taxon>
        <taxon>Betaproteobacteria</taxon>
        <taxon>Burkholderiales</taxon>
        <taxon>Alcaligenaceae</taxon>
        <taxon>Bordetella</taxon>
    </lineage>
</organism>
<dbReference type="InterPro" id="IPR025110">
    <property type="entry name" value="AMP-bd_C"/>
</dbReference>
<accession>A0A261USR4</accession>
<evidence type="ECO:0000313" key="3">
    <source>
        <dbReference type="EMBL" id="OZI64936.1"/>
    </source>
</evidence>
<dbReference type="EMBL" id="NEVQ01000003">
    <property type="protein sequence ID" value="OZI64936.1"/>
    <property type="molecule type" value="Genomic_DNA"/>
</dbReference>
<dbReference type="InterPro" id="IPR042099">
    <property type="entry name" value="ANL_N_sf"/>
</dbReference>